<evidence type="ECO:0000313" key="3">
    <source>
        <dbReference type="Proteomes" id="UP000053766"/>
    </source>
</evidence>
<reference evidence="2 3" key="1">
    <citation type="submission" date="2013-11" db="EMBL/GenBank/DDBJ databases">
        <title>Draft genome of the bovine lungworm Dictyocaulus viviparus.</title>
        <authorList>
            <person name="Mitreva M."/>
        </authorList>
    </citation>
    <scope>NUCLEOTIDE SEQUENCE [LARGE SCALE GENOMIC DNA]</scope>
    <source>
        <strain evidence="2 3">HannoverDv2000</strain>
    </source>
</reference>
<keyword evidence="1" id="KW-0732">Signal</keyword>
<dbReference type="OrthoDB" id="5785632at2759"/>
<evidence type="ECO:0000313" key="2">
    <source>
        <dbReference type="EMBL" id="KJH44519.1"/>
    </source>
</evidence>
<organism evidence="2 3">
    <name type="scientific">Dictyocaulus viviparus</name>
    <name type="common">Bovine lungworm</name>
    <dbReference type="NCBI Taxonomy" id="29172"/>
    <lineage>
        <taxon>Eukaryota</taxon>
        <taxon>Metazoa</taxon>
        <taxon>Ecdysozoa</taxon>
        <taxon>Nematoda</taxon>
        <taxon>Chromadorea</taxon>
        <taxon>Rhabditida</taxon>
        <taxon>Rhabditina</taxon>
        <taxon>Rhabditomorpha</taxon>
        <taxon>Strongyloidea</taxon>
        <taxon>Metastrongylidae</taxon>
        <taxon>Dictyocaulus</taxon>
    </lineage>
</organism>
<feature type="signal peptide" evidence="1">
    <location>
        <begin position="1"/>
        <end position="22"/>
    </location>
</feature>
<keyword evidence="3" id="KW-1185">Reference proteome</keyword>
<dbReference type="CDD" id="cd09631">
    <property type="entry name" value="DOMON_DOH"/>
    <property type="match status" value="1"/>
</dbReference>
<dbReference type="EMBL" id="KN716466">
    <property type="protein sequence ID" value="KJH44519.1"/>
    <property type="molecule type" value="Genomic_DNA"/>
</dbReference>
<dbReference type="PANTHER" id="PTHR36516">
    <property type="entry name" value="PROTEIN CBG04168-RELATED"/>
    <property type="match status" value="1"/>
</dbReference>
<evidence type="ECO:0000256" key="1">
    <source>
        <dbReference type="SAM" id="SignalP"/>
    </source>
</evidence>
<name>A0A0D8XL20_DICVI</name>
<feature type="chain" id="PRO_5002335907" evidence="1">
    <location>
        <begin position="23"/>
        <end position="217"/>
    </location>
</feature>
<accession>A0A0D8XL20</accession>
<dbReference type="Proteomes" id="UP000053766">
    <property type="component" value="Unassembled WGS sequence"/>
</dbReference>
<proteinExistence type="predicted"/>
<protein>
    <submittedName>
        <fullName evidence="2">Uncharacterized protein</fullName>
    </submittedName>
</protein>
<dbReference type="PANTHER" id="PTHR36516:SF6">
    <property type="entry name" value="DOMON DOMAIN-CONTAINING PROTEIN"/>
    <property type="match status" value="1"/>
</dbReference>
<dbReference type="AlphaFoldDB" id="A0A0D8XL20"/>
<dbReference type="InterPro" id="IPR045266">
    <property type="entry name" value="DOH_DOMON"/>
</dbReference>
<sequence length="217" mass="24535">MAPTTTTFTLFTLSHLLASIIAAPCIFHKDSYQMIYGIRKGIVHFRLNLHHVPYMTSGWTGVGFGNGMINEIVLERKESYQTDSGSRFFLKKRKINSIDNIHLNERGSMLEGLDAIIIRVMNGRVNVTDEYVRGYTSSFPDRLNNIMVHSTLIKGGMISVTFSRSANSVEYPYDSPLLGCQPWKFVIGFNRIGPNGELYHHATTPVHKTVCIDECRM</sequence>
<reference evidence="3" key="2">
    <citation type="journal article" date="2016" name="Sci. Rep.">
        <title>Dictyocaulus viviparus genome, variome and transcriptome elucidate lungworm biology and support future intervention.</title>
        <authorList>
            <person name="McNulty S.N."/>
            <person name="Strube C."/>
            <person name="Rosa B.A."/>
            <person name="Martin J.C."/>
            <person name="Tyagi R."/>
            <person name="Choi Y.J."/>
            <person name="Wang Q."/>
            <person name="Hallsworth Pepin K."/>
            <person name="Zhang X."/>
            <person name="Ozersky P."/>
            <person name="Wilson R.K."/>
            <person name="Sternberg P.W."/>
            <person name="Gasser R.B."/>
            <person name="Mitreva M."/>
        </authorList>
    </citation>
    <scope>NUCLEOTIDE SEQUENCE [LARGE SCALE GENOMIC DNA]</scope>
    <source>
        <strain evidence="3">HannoverDv2000</strain>
    </source>
</reference>
<gene>
    <name evidence="2" type="ORF">DICVIV_09445</name>
</gene>